<accession>A0AA88M2K7</accession>
<name>A0AA88M2K7_TACVA</name>
<dbReference type="AlphaFoldDB" id="A0AA88M2K7"/>
<protein>
    <submittedName>
        <fullName evidence="1">Uncharacterized protein</fullName>
    </submittedName>
</protein>
<organism evidence="1 2">
    <name type="scientific">Tachysurus vachellii</name>
    <name type="common">Darkbarbel catfish</name>
    <name type="synonym">Pelteobagrus vachellii</name>
    <dbReference type="NCBI Taxonomy" id="175792"/>
    <lineage>
        <taxon>Eukaryota</taxon>
        <taxon>Metazoa</taxon>
        <taxon>Chordata</taxon>
        <taxon>Craniata</taxon>
        <taxon>Vertebrata</taxon>
        <taxon>Euteleostomi</taxon>
        <taxon>Actinopterygii</taxon>
        <taxon>Neopterygii</taxon>
        <taxon>Teleostei</taxon>
        <taxon>Ostariophysi</taxon>
        <taxon>Siluriformes</taxon>
        <taxon>Bagridae</taxon>
        <taxon>Tachysurus</taxon>
    </lineage>
</organism>
<keyword evidence="2" id="KW-1185">Reference proteome</keyword>
<evidence type="ECO:0000313" key="2">
    <source>
        <dbReference type="Proteomes" id="UP001187315"/>
    </source>
</evidence>
<dbReference type="EMBL" id="JAVHJS010000019">
    <property type="protein sequence ID" value="KAK2827478.1"/>
    <property type="molecule type" value="Genomic_DNA"/>
</dbReference>
<evidence type="ECO:0000313" key="1">
    <source>
        <dbReference type="EMBL" id="KAK2827478.1"/>
    </source>
</evidence>
<gene>
    <name evidence="1" type="ORF">Q7C36_018404</name>
</gene>
<dbReference type="Proteomes" id="UP001187315">
    <property type="component" value="Unassembled WGS sequence"/>
</dbReference>
<sequence length="87" mass="9656">MGKTEKSFIKPKLLDRALDFAPPTGFMVAIAPLSCPVLDITPPLSYAEHFHLPHYIVEYIMSPAGCAMGIAHKEPFQTKGPYNLRDI</sequence>
<reference evidence="1" key="1">
    <citation type="submission" date="2023-08" db="EMBL/GenBank/DDBJ databases">
        <title>Pelteobagrus vachellii genome.</title>
        <authorList>
            <person name="Liu H."/>
        </authorList>
    </citation>
    <scope>NUCLEOTIDE SEQUENCE</scope>
    <source>
        <strain evidence="1">PRFRI_2022a</strain>
        <tissue evidence="1">Muscle</tissue>
    </source>
</reference>
<proteinExistence type="predicted"/>
<comment type="caution">
    <text evidence="1">The sequence shown here is derived from an EMBL/GenBank/DDBJ whole genome shotgun (WGS) entry which is preliminary data.</text>
</comment>